<dbReference type="AlphaFoldDB" id="A0AAE3ILK4"/>
<keyword evidence="15" id="KW-1185">Reference proteome</keyword>
<dbReference type="Pfam" id="PF14905">
    <property type="entry name" value="OMP_b-brl_3"/>
    <property type="match status" value="1"/>
</dbReference>
<dbReference type="Gene3D" id="2.40.170.20">
    <property type="entry name" value="TonB-dependent receptor, beta-barrel domain"/>
    <property type="match status" value="1"/>
</dbReference>
<protein>
    <submittedName>
        <fullName evidence="14">TonB-dependent receptor</fullName>
    </submittedName>
</protein>
<comment type="caution">
    <text evidence="14">The sequence shown here is derived from an EMBL/GenBank/DDBJ whole genome shotgun (WGS) entry which is preliminary data.</text>
</comment>
<evidence type="ECO:0000259" key="13">
    <source>
        <dbReference type="Pfam" id="PF14905"/>
    </source>
</evidence>
<keyword evidence="7" id="KW-0408">Iron</keyword>
<reference evidence="14" key="1">
    <citation type="submission" date="2022-10" db="EMBL/GenBank/DDBJ databases">
        <authorList>
            <person name="Kim H.S."/>
            <person name="Kim J.-S."/>
            <person name="Suh M.K."/>
            <person name="Eom M.K."/>
            <person name="Lee J.-S."/>
        </authorList>
    </citation>
    <scope>NUCLEOTIDE SEQUENCE</scope>
    <source>
        <strain evidence="14">LIP-5</strain>
    </source>
</reference>
<evidence type="ECO:0000256" key="6">
    <source>
        <dbReference type="ARBA" id="ARBA00022729"/>
    </source>
</evidence>
<name>A0AAE3ILK4_9BACT</name>
<evidence type="ECO:0000256" key="10">
    <source>
        <dbReference type="ARBA" id="ARBA00023237"/>
    </source>
</evidence>
<keyword evidence="2 11" id="KW-0813">Transport</keyword>
<dbReference type="InterPro" id="IPR037066">
    <property type="entry name" value="Plug_dom_sf"/>
</dbReference>
<dbReference type="InterPro" id="IPR039426">
    <property type="entry name" value="TonB-dep_rcpt-like"/>
</dbReference>
<comment type="similarity">
    <text evidence="11">Belongs to the TonB-dependent receptor family.</text>
</comment>
<dbReference type="InterPro" id="IPR012910">
    <property type="entry name" value="Plug_dom"/>
</dbReference>
<keyword evidence="14" id="KW-0675">Receptor</keyword>
<evidence type="ECO:0000313" key="15">
    <source>
        <dbReference type="Proteomes" id="UP001209317"/>
    </source>
</evidence>
<organism evidence="14 15">
    <name type="scientific">Haoranjiania flava</name>
    <dbReference type="NCBI Taxonomy" id="1856322"/>
    <lineage>
        <taxon>Bacteria</taxon>
        <taxon>Pseudomonadati</taxon>
        <taxon>Bacteroidota</taxon>
        <taxon>Chitinophagia</taxon>
        <taxon>Chitinophagales</taxon>
        <taxon>Chitinophagaceae</taxon>
        <taxon>Haoranjiania</taxon>
    </lineage>
</organism>
<evidence type="ECO:0000256" key="9">
    <source>
        <dbReference type="ARBA" id="ARBA00023136"/>
    </source>
</evidence>
<keyword evidence="10 11" id="KW-0998">Cell outer membrane</keyword>
<evidence type="ECO:0000259" key="12">
    <source>
        <dbReference type="Pfam" id="PF07715"/>
    </source>
</evidence>
<dbReference type="GO" id="GO:0015344">
    <property type="term" value="F:siderophore uptake transmembrane transporter activity"/>
    <property type="evidence" value="ECO:0007669"/>
    <property type="project" value="TreeGrafter"/>
</dbReference>
<dbReference type="Proteomes" id="UP001209317">
    <property type="component" value="Unassembled WGS sequence"/>
</dbReference>
<evidence type="ECO:0000256" key="7">
    <source>
        <dbReference type="ARBA" id="ARBA00023004"/>
    </source>
</evidence>
<sequence>MQKVLLSFVFSMSLVFVKAQQVQQYDISDTVDVLAPVEVRAIRAGTKAPFAVANIYQKEIGKQNLAQNLPYFLNQLPSVVVSSDDGVGVGYTGMRVRGTDLTRTNYTINGIPVNDPESQVVVFVNFGDLASSVNSIQLQRGVGSSTNGPGAFGASVNISNLEQGRVPYAKVDNSSGSFNTWKHTVRAGTGKLKGGFQFDVRLSKISSDGYIQRAFSDLKSLQFISSWTSKDENTSLKFNLFTGKERTGQAWNGLEVSFTGTDSPHSFNYADTLSKMGRRTNTIGKMANGEYYKDQTDNYQQDYYQLFFNHKFNSNWSANVAGFLTRGRGFYNEYKSGQKYSSYGLKPFVKAVGDTLFKTDLIRQLWLDNHYYGSVFSANYQTEATDVNIGGAYTMYDGKHYGFVKWAQHAIEPDYRWYNHPADKNDFNMFAKWQQMITDGLYGYVDLQYRNVQYHINGSRKDASLRVNQQYNFFNPKAGLSYLIRHLNGQSKVYGSFAVANKEPNRNDFEAAQKNSLPQHETLYDYELGYLYNGTVLNAGINLYYMDYKNQLILTGKINDVGEATRANVDKSYRSGIELTAGYQPVAWLNINASAAFSKNKLKDFTEYYYIVNENWDPVGEESKTYSNTNIAFSPNVVASAAVTFEPFYAYQSNNHFFIELLGKHVGRQYLDNSSNIMKSINPYSLFDARLRYDLKPSWIKNLSIIVMLNNILDKQYESNGFTYSSKSATDNVLYTTNGYYPQAGFNFNVGLSLGF</sequence>
<dbReference type="GO" id="GO:0009279">
    <property type="term" value="C:cell outer membrane"/>
    <property type="evidence" value="ECO:0007669"/>
    <property type="project" value="UniProtKB-SubCell"/>
</dbReference>
<accession>A0AAE3ILK4</accession>
<feature type="domain" description="Outer membrane protein beta-barrel" evidence="13">
    <location>
        <begin position="524"/>
        <end position="732"/>
    </location>
</feature>
<dbReference type="Pfam" id="PF07715">
    <property type="entry name" value="Plug"/>
    <property type="match status" value="1"/>
</dbReference>
<feature type="domain" description="TonB-dependent receptor plug" evidence="12">
    <location>
        <begin position="47"/>
        <end position="154"/>
    </location>
</feature>
<keyword evidence="5 11" id="KW-0812">Transmembrane</keyword>
<evidence type="ECO:0000256" key="5">
    <source>
        <dbReference type="ARBA" id="ARBA00022692"/>
    </source>
</evidence>
<dbReference type="PANTHER" id="PTHR32552:SF68">
    <property type="entry name" value="FERRICHROME OUTER MEMBRANE TRANSPORTER_PHAGE RECEPTOR"/>
    <property type="match status" value="1"/>
</dbReference>
<evidence type="ECO:0000256" key="4">
    <source>
        <dbReference type="ARBA" id="ARBA00022496"/>
    </source>
</evidence>
<comment type="subcellular location">
    <subcellularLocation>
        <location evidence="1 11">Cell outer membrane</location>
        <topology evidence="1 11">Multi-pass membrane protein</topology>
    </subcellularLocation>
</comment>
<evidence type="ECO:0000256" key="2">
    <source>
        <dbReference type="ARBA" id="ARBA00022448"/>
    </source>
</evidence>
<dbReference type="InterPro" id="IPR041700">
    <property type="entry name" value="OMP_b-brl_3"/>
</dbReference>
<keyword evidence="8" id="KW-0406">Ion transport</keyword>
<dbReference type="Gene3D" id="2.170.130.10">
    <property type="entry name" value="TonB-dependent receptor, plug domain"/>
    <property type="match status" value="1"/>
</dbReference>
<gene>
    <name evidence="14" type="ORF">OD355_06105</name>
</gene>
<dbReference type="RefSeq" id="WP_263037575.1">
    <property type="nucleotide sequence ID" value="NZ_JAOTPL010000006.1"/>
</dbReference>
<dbReference type="EMBL" id="JAOTPL010000006">
    <property type="protein sequence ID" value="MCU7694089.1"/>
    <property type="molecule type" value="Genomic_DNA"/>
</dbReference>
<dbReference type="InterPro" id="IPR036942">
    <property type="entry name" value="Beta-barrel_TonB_sf"/>
</dbReference>
<keyword evidence="4" id="KW-0410">Iron transport</keyword>
<evidence type="ECO:0000313" key="14">
    <source>
        <dbReference type="EMBL" id="MCU7694089.1"/>
    </source>
</evidence>
<dbReference type="PANTHER" id="PTHR32552">
    <property type="entry name" value="FERRICHROME IRON RECEPTOR-RELATED"/>
    <property type="match status" value="1"/>
</dbReference>
<keyword evidence="3 11" id="KW-1134">Transmembrane beta strand</keyword>
<evidence type="ECO:0000256" key="11">
    <source>
        <dbReference type="PROSITE-ProRule" id="PRU01360"/>
    </source>
</evidence>
<keyword evidence="6" id="KW-0732">Signal</keyword>
<evidence type="ECO:0000256" key="3">
    <source>
        <dbReference type="ARBA" id="ARBA00022452"/>
    </source>
</evidence>
<evidence type="ECO:0000256" key="8">
    <source>
        <dbReference type="ARBA" id="ARBA00023065"/>
    </source>
</evidence>
<dbReference type="PROSITE" id="PS52016">
    <property type="entry name" value="TONB_DEPENDENT_REC_3"/>
    <property type="match status" value="1"/>
</dbReference>
<dbReference type="SUPFAM" id="SSF56935">
    <property type="entry name" value="Porins"/>
    <property type="match status" value="1"/>
</dbReference>
<evidence type="ECO:0000256" key="1">
    <source>
        <dbReference type="ARBA" id="ARBA00004571"/>
    </source>
</evidence>
<proteinExistence type="inferred from homology"/>
<keyword evidence="9 11" id="KW-0472">Membrane</keyword>